<comment type="caution">
    <text evidence="3">The sequence shown here is derived from an EMBL/GenBank/DDBJ whole genome shotgun (WGS) entry which is preliminary data.</text>
</comment>
<feature type="transmembrane region" description="Helical" evidence="2">
    <location>
        <begin position="103"/>
        <end position="126"/>
    </location>
</feature>
<feature type="transmembrane region" description="Helical" evidence="2">
    <location>
        <begin position="61"/>
        <end position="82"/>
    </location>
</feature>
<accession>A0ABY0BXS7</accession>
<keyword evidence="2" id="KW-0812">Transmembrane</keyword>
<dbReference type="EMBL" id="PIPN01000004">
    <property type="protein sequence ID" value="RUO29284.1"/>
    <property type="molecule type" value="Genomic_DNA"/>
</dbReference>
<evidence type="ECO:0000256" key="2">
    <source>
        <dbReference type="SAM" id="Phobius"/>
    </source>
</evidence>
<name>A0ABY0BXS7_9GAMM</name>
<keyword evidence="1" id="KW-0175">Coiled coil</keyword>
<proteinExistence type="predicted"/>
<keyword evidence="2" id="KW-0472">Membrane</keyword>
<dbReference type="Proteomes" id="UP000287410">
    <property type="component" value="Unassembled WGS sequence"/>
</dbReference>
<reference evidence="3 4" key="1">
    <citation type="journal article" date="2018" name="Front. Microbiol.">
        <title>Genome-Based Analysis Reveals the Taxonomy and Diversity of the Family Idiomarinaceae.</title>
        <authorList>
            <person name="Liu Y."/>
            <person name="Lai Q."/>
            <person name="Shao Z."/>
        </authorList>
    </citation>
    <scope>NUCLEOTIDE SEQUENCE [LARGE SCALE GENOMIC DNA]</scope>
    <source>
        <strain evidence="3 4">GBSy1</strain>
    </source>
</reference>
<evidence type="ECO:0000313" key="4">
    <source>
        <dbReference type="Proteomes" id="UP000287410"/>
    </source>
</evidence>
<dbReference type="RefSeq" id="WP_126789548.1">
    <property type="nucleotide sequence ID" value="NZ_PIPN01000004.1"/>
</dbReference>
<protein>
    <recommendedName>
        <fullName evidence="5">Transmembrane protein</fullName>
    </recommendedName>
</protein>
<sequence>MPTISSNTTTAVSWGAIFAGAAAAAALSFILMLLGFGFGLISVSPWSGEGASAATIGVGSIVWLIIIQLAAAGLGGYLAGRLRVKWPDTHQDEVYFRDTAHGLVTWSVATIVAVIFMGGSASAVMFGGLKAGSEAIGAAAPSIESMRDEQGYFAQRLLRNENEPDAAADESRVEEVTTILWRALREGEMEDADQSYLAALISEQSRLSQRQAEQRVEDLLAQAQSAYEQAVEAVDEAREAAAWTAIWLFIALLAGAFFAAFCATMGGRQRDEVLTVID</sequence>
<evidence type="ECO:0000256" key="1">
    <source>
        <dbReference type="SAM" id="Coils"/>
    </source>
</evidence>
<keyword evidence="4" id="KW-1185">Reference proteome</keyword>
<feature type="transmembrane region" description="Helical" evidence="2">
    <location>
        <begin position="12"/>
        <end position="41"/>
    </location>
</feature>
<feature type="transmembrane region" description="Helical" evidence="2">
    <location>
        <begin position="240"/>
        <end position="261"/>
    </location>
</feature>
<gene>
    <name evidence="3" type="ORF">CWE12_09885</name>
</gene>
<evidence type="ECO:0008006" key="5">
    <source>
        <dbReference type="Google" id="ProtNLM"/>
    </source>
</evidence>
<keyword evidence="2" id="KW-1133">Transmembrane helix</keyword>
<organism evidence="3 4">
    <name type="scientific">Aliidiomarina sedimenti</name>
    <dbReference type="NCBI Taxonomy" id="1933879"/>
    <lineage>
        <taxon>Bacteria</taxon>
        <taxon>Pseudomonadati</taxon>
        <taxon>Pseudomonadota</taxon>
        <taxon>Gammaproteobacteria</taxon>
        <taxon>Alteromonadales</taxon>
        <taxon>Idiomarinaceae</taxon>
        <taxon>Aliidiomarina</taxon>
    </lineage>
</organism>
<feature type="coiled-coil region" evidence="1">
    <location>
        <begin position="209"/>
        <end position="240"/>
    </location>
</feature>
<evidence type="ECO:0000313" key="3">
    <source>
        <dbReference type="EMBL" id="RUO29284.1"/>
    </source>
</evidence>